<comment type="caution">
    <text evidence="8">The sequence shown here is derived from an EMBL/GenBank/DDBJ whole genome shotgun (WGS) entry which is preliminary data.</text>
</comment>
<feature type="compositionally biased region" description="Low complexity" evidence="5">
    <location>
        <begin position="1"/>
        <end position="28"/>
    </location>
</feature>
<evidence type="ECO:0000313" key="8">
    <source>
        <dbReference type="EMBL" id="CAF2267012.1"/>
    </source>
</evidence>
<evidence type="ECO:0000259" key="6">
    <source>
        <dbReference type="PROSITE" id="PS50089"/>
    </source>
</evidence>
<dbReference type="GO" id="GO:0008270">
    <property type="term" value="F:zinc ion binding"/>
    <property type="evidence" value="ECO:0007669"/>
    <property type="project" value="UniProtKB-KW"/>
</dbReference>
<dbReference type="InterPro" id="IPR043472">
    <property type="entry name" value="Macro_dom-like"/>
</dbReference>
<evidence type="ECO:0000256" key="4">
    <source>
        <dbReference type="PROSITE-ProRule" id="PRU00322"/>
    </source>
</evidence>
<keyword evidence="1" id="KW-0479">Metal-binding</keyword>
<dbReference type="NCBIfam" id="TIGR02452">
    <property type="entry name" value="TIGR02452 family protein"/>
    <property type="match status" value="1"/>
</dbReference>
<dbReference type="Gene3D" id="4.10.1060.10">
    <property type="entry name" value="Zinc finger, RanBP2-type"/>
    <property type="match status" value="2"/>
</dbReference>
<dbReference type="InterPro" id="IPR012664">
    <property type="entry name" value="CHP02452"/>
</dbReference>
<feature type="non-terminal residue" evidence="8">
    <location>
        <position position="1"/>
    </location>
</feature>
<dbReference type="Gene3D" id="3.30.40.10">
    <property type="entry name" value="Zinc/RING finger domain, C3HC4 (zinc finger)"/>
    <property type="match status" value="1"/>
</dbReference>
<evidence type="ECO:0000256" key="2">
    <source>
        <dbReference type="ARBA" id="ARBA00022771"/>
    </source>
</evidence>
<accession>A0A817ATZ4</accession>
<evidence type="ECO:0000313" key="9">
    <source>
        <dbReference type="Proteomes" id="UP000663824"/>
    </source>
</evidence>
<name>A0A817ATZ4_9BILA</name>
<evidence type="ECO:0000256" key="3">
    <source>
        <dbReference type="ARBA" id="ARBA00022833"/>
    </source>
</evidence>
<dbReference type="EMBL" id="CAJNRE010022009">
    <property type="protein sequence ID" value="CAF2267012.1"/>
    <property type="molecule type" value="Genomic_DNA"/>
</dbReference>
<dbReference type="SUPFAM" id="SSF52949">
    <property type="entry name" value="Macro domain-like"/>
    <property type="match status" value="1"/>
</dbReference>
<dbReference type="PANTHER" id="PTHR35596:SF1">
    <property type="entry name" value="MICROBIAL-TYPE PARG CATALYTIC DOMAIN-CONTAINING PROTEIN"/>
    <property type="match status" value="1"/>
</dbReference>
<sequence length="1784" mass="202615">MSGQKSKSTVPKSTVSAATSRTTTSDATQPRRRMVQNYLVIWVDGNIDENTEDCRNTLAQLRAAVIEVNVCTTPEGCIEFLNEMDDGKAFIISSGALGQHLVADIHSMPKVDAIYIFCGNKARHESWAKDWPKIRGVFTSIKPICESLKKVANECDHDSTPMRIKNMSPSTVKECSICETPLGNIKKKVVTTNCGHTFHRDCAQERLDKRHKGDCRVCHQTSALTDALSIDQVTPIRRQNDSTNSDEETADAYSKLKNEDWKCKCSVRNKASRDKCMSCQQPRPSPSSDSYAAAAEVIEEKRGKRPSSSAKYQDYHDSDDHESAKKERNATNSPMSGSGKDIHRQKQEKSQWECLTCTYQNDDSRTRCEMCQQPQFSSDIPFTPASDVSHSPPLSRSSTPHASKPYTSHQESERTVYFQNLPTNIRDGAELENRLRRRLQTVCSLEPVNIKCYMSFDIGIILVAKGQDKEHLVQNVGSITLHTDGRDKILFVATLELVSYIVLEVKQYKSDDPLPTGKEVSRRWSELCKDERVCRCDQLNIQFPNIYRVTSGSLDQLLNIRQKPDFAISGQFAHVYICADCSFLEDLPRALSEDQLRHDIGASIKKSSLTVSSLYVQLNKQTGNACILATDTARSWSGESHLMIGGKSYSKKENLSCRLSIYPIPPSFFIQKIINHPAFAGKVTNHKQNGENLILELGDRHVFEERIKVGMLRVDDTLCLHVNIYNASSNPEGSEIDTDTWYETEMPKYKADIMQFVVKPKHEIFRYKWNSQIWLEQFKRTIPHDHENRNVRDRKETDTNKTRHQLRVTVMLNTIGVILKGSYKADDQHVNLNLDSQMKTIVYDHQSKLEQCEKMPTSVPPYSSTRVEVVNEDCLLVYEHLAKNGQRPLLLNMANATSPGGGYRKGDGAQEENLFRRSDYCRSLDVGLDGVHKQPSTRYHCSSNCKLDRLSDDGSMYPMNEFGAIYTSGITVFRQPEDTGYTFMKKPLENVCSLAMAAYRDPKLDRNMLAGKYAVGMRKKIENIFAIAYHHRHQSLVLSAIGCGAFKNPPEHVVQLFRSVIEQYAGFFKLIIFAIIDDHNSGSHLNPEGNFKPFKEALDGSTLEPLSTMNKPNTMFGPYLLLSDGSSVGDVCICDLPPCQFGAKCNEMHDSKHSREYSHPPLCPYASVTGKCRKTKDVVHVTSFIHRQLCRCGGQCSQIDDGKHSQEFEHPIYCPDGGKCQNMKEKHLIEFRHLPLCGKAQKCIEYQKHIEPHCNAYRHCTPQCPYGNQCANFHDKQHMDEFAHPFPTPCPFTPFQCKFHDEFTDDTDNRTCSSSVEQHCLAYAHVCRAGRNCENKNSLHLKKSIHIARHLCPKDGKCKQLTDENHLNSFTHSNVDDVRLPCKYDDRCHDRRQPDHITKFRHAITFEHSSILRYYNLNKEIDFVENQKNIIARVTDYVEKNNWKPLPSGSVPREILDWLRSVQPIHRCNPIIFESILLHGHVMSRDYMVNLKHSKFVANSVLQHGRIRRIGALREKLVEQRANEYIIALVEDIFEKEGFYTHLATVAGEEGAPATPVRVYPASCSEVIQTGETFLSRLLKENDLDAIRSNALAIARASMKLHMNPSGIGFSKDKDLETDKSVFSILGPNLGHYYGDVIIVFKREILHHPDANFCIQAATSFASGSVFTLRPWWGTDPGTLDERVKLYHQAILNASVPGYEYAAALELIAFTSLDLKLNSMDIDLDKIHKRWLHVDAHLTVEGHLPRLIPLSYIDHVYMPKNFYDSFSDDVRRAINANFKRNFTI</sequence>
<feature type="domain" description="RanBP2-type" evidence="7">
    <location>
        <begin position="257"/>
        <end position="285"/>
    </location>
</feature>
<reference evidence="8" key="1">
    <citation type="submission" date="2021-02" db="EMBL/GenBank/DDBJ databases">
        <authorList>
            <person name="Nowell W R."/>
        </authorList>
    </citation>
    <scope>NUCLEOTIDE SEQUENCE</scope>
</reference>
<feature type="domain" description="RING-type" evidence="6">
    <location>
        <begin position="175"/>
        <end position="219"/>
    </location>
</feature>
<proteinExistence type="predicted"/>
<feature type="region of interest" description="Disordered" evidence="5">
    <location>
        <begin position="379"/>
        <end position="413"/>
    </location>
</feature>
<feature type="domain" description="RanBP2-type" evidence="7">
    <location>
        <begin position="348"/>
        <end position="377"/>
    </location>
</feature>
<gene>
    <name evidence="8" type="ORF">MBJ925_LOCUS39173</name>
</gene>
<dbReference type="Pfam" id="PF10021">
    <property type="entry name" value="PARG_cat_microb"/>
    <property type="match status" value="1"/>
</dbReference>
<dbReference type="Pfam" id="PF00641">
    <property type="entry name" value="Zn_ribbon_RanBP"/>
    <property type="match status" value="1"/>
</dbReference>
<dbReference type="Gene3D" id="3.40.220.10">
    <property type="entry name" value="Leucine Aminopeptidase, subunit E, domain 1"/>
    <property type="match status" value="1"/>
</dbReference>
<dbReference type="PROSITE" id="PS50199">
    <property type="entry name" value="ZF_RANBP2_2"/>
    <property type="match status" value="2"/>
</dbReference>
<keyword evidence="3" id="KW-0862">Zinc</keyword>
<dbReference type="InterPro" id="IPR001876">
    <property type="entry name" value="Znf_RanBP2"/>
</dbReference>
<protein>
    <submittedName>
        <fullName evidence="8">Uncharacterized protein</fullName>
    </submittedName>
</protein>
<dbReference type="InterPro" id="IPR001841">
    <property type="entry name" value="Znf_RING"/>
</dbReference>
<evidence type="ECO:0000256" key="5">
    <source>
        <dbReference type="SAM" id="MobiDB-lite"/>
    </source>
</evidence>
<feature type="compositionally biased region" description="Polar residues" evidence="5">
    <location>
        <begin position="379"/>
        <end position="409"/>
    </location>
</feature>
<dbReference type="InterPro" id="IPR019261">
    <property type="entry name" value="PARG_cat_microbial"/>
</dbReference>
<evidence type="ECO:0000256" key="1">
    <source>
        <dbReference type="ARBA" id="ARBA00022723"/>
    </source>
</evidence>
<feature type="region of interest" description="Disordered" evidence="5">
    <location>
        <begin position="1"/>
        <end position="29"/>
    </location>
</feature>
<dbReference type="SUPFAM" id="SSF57850">
    <property type="entry name" value="RING/U-box"/>
    <property type="match status" value="1"/>
</dbReference>
<keyword evidence="2 4" id="KW-0863">Zinc-finger</keyword>
<dbReference type="SMART" id="SM00184">
    <property type="entry name" value="RING"/>
    <property type="match status" value="1"/>
</dbReference>
<dbReference type="SMART" id="SM00547">
    <property type="entry name" value="ZnF_RBZ"/>
    <property type="match status" value="2"/>
</dbReference>
<dbReference type="Proteomes" id="UP000663824">
    <property type="component" value="Unassembled WGS sequence"/>
</dbReference>
<dbReference type="InterPro" id="IPR013083">
    <property type="entry name" value="Znf_RING/FYVE/PHD"/>
</dbReference>
<feature type="compositionally biased region" description="Basic and acidic residues" evidence="5">
    <location>
        <begin position="313"/>
        <end position="329"/>
    </location>
</feature>
<dbReference type="PANTHER" id="PTHR35596">
    <property type="entry name" value="DUF2263 DOMAIN-CONTAINING PROTEIN"/>
    <property type="match status" value="1"/>
</dbReference>
<dbReference type="InterPro" id="IPR036443">
    <property type="entry name" value="Znf_RanBP2_sf"/>
</dbReference>
<dbReference type="SUPFAM" id="SSF90209">
    <property type="entry name" value="Ran binding protein zinc finger-like"/>
    <property type="match status" value="2"/>
</dbReference>
<evidence type="ECO:0000259" key="7">
    <source>
        <dbReference type="PROSITE" id="PS50199"/>
    </source>
</evidence>
<dbReference type="PROSITE" id="PS01358">
    <property type="entry name" value="ZF_RANBP2_1"/>
    <property type="match status" value="1"/>
</dbReference>
<organism evidence="8 9">
    <name type="scientific">Rotaria magnacalcarata</name>
    <dbReference type="NCBI Taxonomy" id="392030"/>
    <lineage>
        <taxon>Eukaryota</taxon>
        <taxon>Metazoa</taxon>
        <taxon>Spiralia</taxon>
        <taxon>Gnathifera</taxon>
        <taxon>Rotifera</taxon>
        <taxon>Eurotatoria</taxon>
        <taxon>Bdelloidea</taxon>
        <taxon>Philodinida</taxon>
        <taxon>Philodinidae</taxon>
        <taxon>Rotaria</taxon>
    </lineage>
</organism>
<dbReference type="PROSITE" id="PS50089">
    <property type="entry name" value="ZF_RING_2"/>
    <property type="match status" value="1"/>
</dbReference>
<feature type="region of interest" description="Disordered" evidence="5">
    <location>
        <begin position="299"/>
        <end position="345"/>
    </location>
</feature>